<evidence type="ECO:0000313" key="2">
    <source>
        <dbReference type="Proteomes" id="UP000237000"/>
    </source>
</evidence>
<dbReference type="Proteomes" id="UP000237000">
    <property type="component" value="Unassembled WGS sequence"/>
</dbReference>
<proteinExistence type="predicted"/>
<dbReference type="EMBL" id="JXTC01000455">
    <property type="protein sequence ID" value="PON52619.1"/>
    <property type="molecule type" value="Genomic_DNA"/>
</dbReference>
<name>A0A2P5BV14_TREOI</name>
<dbReference type="InParanoid" id="A0A2P5BV14"/>
<organism evidence="1 2">
    <name type="scientific">Trema orientale</name>
    <name type="common">Charcoal tree</name>
    <name type="synonym">Celtis orientalis</name>
    <dbReference type="NCBI Taxonomy" id="63057"/>
    <lineage>
        <taxon>Eukaryota</taxon>
        <taxon>Viridiplantae</taxon>
        <taxon>Streptophyta</taxon>
        <taxon>Embryophyta</taxon>
        <taxon>Tracheophyta</taxon>
        <taxon>Spermatophyta</taxon>
        <taxon>Magnoliopsida</taxon>
        <taxon>eudicotyledons</taxon>
        <taxon>Gunneridae</taxon>
        <taxon>Pentapetalae</taxon>
        <taxon>rosids</taxon>
        <taxon>fabids</taxon>
        <taxon>Rosales</taxon>
        <taxon>Cannabaceae</taxon>
        <taxon>Trema</taxon>
    </lineage>
</organism>
<comment type="caution">
    <text evidence="1">The sequence shown here is derived from an EMBL/GenBank/DDBJ whole genome shotgun (WGS) entry which is preliminary data.</text>
</comment>
<sequence length="160" mass="17881">MYSVLQAPPKTQIPVVESANESSPGQTGALKRDIYEVECPLCPVPLRNRGTYGYILPALCPCIQPLWFVSGWALRVGNITDMLKLCTSDMLPGDSSSLVFASLTLDGVWRARNQRINYMRVILGCWKNTWLQSRARNRQLLQHCGLLHQVDGSSLISTFV</sequence>
<protein>
    <submittedName>
        <fullName evidence="1">Uncharacterized protein</fullName>
    </submittedName>
</protein>
<evidence type="ECO:0000313" key="1">
    <source>
        <dbReference type="EMBL" id="PON52619.1"/>
    </source>
</evidence>
<gene>
    <name evidence="1" type="ORF">TorRG33x02_307940</name>
</gene>
<dbReference type="OrthoDB" id="10522684at2759"/>
<reference evidence="2" key="1">
    <citation type="submission" date="2016-06" db="EMBL/GenBank/DDBJ databases">
        <title>Parallel loss of symbiosis genes in relatives of nitrogen-fixing non-legume Parasponia.</title>
        <authorList>
            <person name="Van Velzen R."/>
            <person name="Holmer R."/>
            <person name="Bu F."/>
            <person name="Rutten L."/>
            <person name="Van Zeijl A."/>
            <person name="Liu W."/>
            <person name="Santuari L."/>
            <person name="Cao Q."/>
            <person name="Sharma T."/>
            <person name="Shen D."/>
            <person name="Roswanjaya Y."/>
            <person name="Wardhani T."/>
            <person name="Kalhor M.S."/>
            <person name="Jansen J."/>
            <person name="Van den Hoogen J."/>
            <person name="Gungor B."/>
            <person name="Hartog M."/>
            <person name="Hontelez J."/>
            <person name="Verver J."/>
            <person name="Yang W.-C."/>
            <person name="Schijlen E."/>
            <person name="Repin R."/>
            <person name="Schilthuizen M."/>
            <person name="Schranz E."/>
            <person name="Heidstra R."/>
            <person name="Miyata K."/>
            <person name="Fedorova E."/>
            <person name="Kohlen W."/>
            <person name="Bisseling T."/>
            <person name="Smit S."/>
            <person name="Geurts R."/>
        </authorList>
    </citation>
    <scope>NUCLEOTIDE SEQUENCE [LARGE SCALE GENOMIC DNA]</scope>
    <source>
        <strain evidence="2">cv. RG33-2</strain>
    </source>
</reference>
<keyword evidence="2" id="KW-1185">Reference proteome</keyword>
<dbReference type="AlphaFoldDB" id="A0A2P5BV14"/>
<accession>A0A2P5BV14</accession>